<evidence type="ECO:0000313" key="1">
    <source>
        <dbReference type="EMBL" id="CAB5064265.1"/>
    </source>
</evidence>
<dbReference type="Pfam" id="PF13177">
    <property type="entry name" value="DNA_pol3_delta2"/>
    <property type="match status" value="1"/>
</dbReference>
<dbReference type="AlphaFoldDB" id="A0A6J7UEF0"/>
<accession>A0A6J7UEF0</accession>
<sequence>MSNALVSSMWDAVIGQPHAVELLQRLTEHPVHGFLLVGTEGCGKDEAARAFATTLLTGAADPSSREGRLIAQQGFADVHEIWREGASISAEMAQDIVESASRSPIESSHKIIILHEVHLMAEAAVVRLLKTFEEPTAHVVFILLADSLVPSLVTVASRCVVVQFGEVSPDIIEAQLISEGVAQATAQSASHGAAGSIERARLLAQDGAYAARRLAFSSVPTSLDGSGSVALALVDDIVQRIEAATVPLEEQHKLEIEELEKRVKATGERGSGRKTLLEAHKRQLRRFRSDELRSGLAVLAGVYRDAMSHAHNAHKTHDYAEAVAHVHTAMHNLGLNANETLLLQSLFLRLPIVRGVELS</sequence>
<dbReference type="EMBL" id="CAFBQU010000014">
    <property type="protein sequence ID" value="CAB5064265.1"/>
    <property type="molecule type" value="Genomic_DNA"/>
</dbReference>
<proteinExistence type="predicted"/>
<dbReference type="InterPro" id="IPR050238">
    <property type="entry name" value="DNA_Rep/Repair_Clamp_Loader"/>
</dbReference>
<gene>
    <name evidence="1" type="ORF">UFOPK4347_00718</name>
</gene>
<name>A0A6J7UEF0_9ZZZZ</name>
<dbReference type="PANTHER" id="PTHR11669">
    <property type="entry name" value="REPLICATION FACTOR C / DNA POLYMERASE III GAMMA-TAU SUBUNIT"/>
    <property type="match status" value="1"/>
</dbReference>
<dbReference type="GO" id="GO:0006261">
    <property type="term" value="P:DNA-templated DNA replication"/>
    <property type="evidence" value="ECO:0007669"/>
    <property type="project" value="TreeGrafter"/>
</dbReference>
<dbReference type="PANTHER" id="PTHR11669:SF8">
    <property type="entry name" value="DNA POLYMERASE III SUBUNIT DELTA"/>
    <property type="match status" value="1"/>
</dbReference>
<protein>
    <submittedName>
        <fullName evidence="1">Unannotated protein</fullName>
    </submittedName>
</protein>
<dbReference type="InterPro" id="IPR027417">
    <property type="entry name" value="P-loop_NTPase"/>
</dbReference>
<organism evidence="1">
    <name type="scientific">freshwater metagenome</name>
    <dbReference type="NCBI Taxonomy" id="449393"/>
    <lineage>
        <taxon>unclassified sequences</taxon>
        <taxon>metagenomes</taxon>
        <taxon>ecological metagenomes</taxon>
    </lineage>
</organism>
<reference evidence="1" key="1">
    <citation type="submission" date="2020-05" db="EMBL/GenBank/DDBJ databases">
        <authorList>
            <person name="Chiriac C."/>
            <person name="Salcher M."/>
            <person name="Ghai R."/>
            <person name="Kavagutti S V."/>
        </authorList>
    </citation>
    <scope>NUCLEOTIDE SEQUENCE</scope>
</reference>
<dbReference type="Gene3D" id="3.40.50.300">
    <property type="entry name" value="P-loop containing nucleotide triphosphate hydrolases"/>
    <property type="match status" value="1"/>
</dbReference>
<dbReference type="SUPFAM" id="SSF52540">
    <property type="entry name" value="P-loop containing nucleoside triphosphate hydrolases"/>
    <property type="match status" value="1"/>
</dbReference>